<reference evidence="11" key="1">
    <citation type="submission" date="2018-05" db="EMBL/GenBank/DDBJ databases">
        <authorList>
            <person name="Du Z."/>
            <person name="Wang X."/>
        </authorList>
    </citation>
    <scope>NUCLEOTIDE SEQUENCE [LARGE SCALE GENOMIC DNA]</scope>
    <source>
        <strain evidence="11">CQN31</strain>
    </source>
</reference>
<dbReference type="PANTHER" id="PTHR43357">
    <property type="entry name" value="INNER MEMBRANE ABC TRANSPORTER PERMEASE PROTEIN YDCV"/>
    <property type="match status" value="1"/>
</dbReference>
<dbReference type="Proteomes" id="UP000245765">
    <property type="component" value="Unassembled WGS sequence"/>
</dbReference>
<sequence length="572" mass="60269">MSATGIAAPEAPSWPARLLRGIRHDPWSAIAWATVAFMLVFVAWPLAELARQSFIGQESGRFGLENYQTFFGSSYFRRALFNSLTVGVLGTVIALAIGLPLALAFARYDFAGKPWIEVAILLSMLSPPFVGAYAWIMLFGRSGLVTEAARGIGIELPPIYGAFGIALASAFALYPVVFLVVRGGLARVNRTLEDAAASLGRGRIGVVRTVTLPLILPSVLTAALLVFLGIISDFGTPSILGEGERFPVLATLAFSLYLSEIGAEPGMAATTCAVLVVIAMALVVAVRIFSTRRSVADDTGGGAPPIRLQGRAGALLGFGTAVLVAIASTPQIVVTVCSFLEVRGVVFQPVFTLDNFARAIDALGDALWNSLVFAGLALALIILVGSAIGYVIARRTGPLTRTLDLLIMVPYVVPGTVLGIGYATVFNEPPLLLTGTATIIVTVYFVRRLPYMTRASAGIVYQIDRGLEDAARSLGDPPLTGFRRVMAPLMRPGILAGAAIAWVEVFSELSASIVLYTGGTRTLPIAAYQQALSGDVGMAAAYATMLVGVAAAGLVLFVIARGSERERSLGWL</sequence>
<keyword evidence="4" id="KW-0997">Cell inner membrane</keyword>
<evidence type="ECO:0000313" key="11">
    <source>
        <dbReference type="Proteomes" id="UP000245765"/>
    </source>
</evidence>
<comment type="similarity">
    <text evidence="8">Belongs to the binding-protein-dependent transport system permease family.</text>
</comment>
<feature type="domain" description="ABC transmembrane type-1" evidence="9">
    <location>
        <begin position="367"/>
        <end position="557"/>
    </location>
</feature>
<comment type="caution">
    <text evidence="10">The sequence shown here is derived from an EMBL/GenBank/DDBJ whole genome shotgun (WGS) entry which is preliminary data.</text>
</comment>
<dbReference type="OrthoDB" id="27542at2"/>
<organism evidence="10 11">
    <name type="scientific">Falsiroseomonas bella</name>
    <dbReference type="NCBI Taxonomy" id="2184016"/>
    <lineage>
        <taxon>Bacteria</taxon>
        <taxon>Pseudomonadati</taxon>
        <taxon>Pseudomonadota</taxon>
        <taxon>Alphaproteobacteria</taxon>
        <taxon>Acetobacterales</taxon>
        <taxon>Roseomonadaceae</taxon>
        <taxon>Falsiroseomonas</taxon>
    </lineage>
</organism>
<dbReference type="Gene3D" id="1.10.3720.10">
    <property type="entry name" value="MetI-like"/>
    <property type="match status" value="2"/>
</dbReference>
<keyword evidence="7 8" id="KW-0472">Membrane</keyword>
<feature type="transmembrane region" description="Helical" evidence="8">
    <location>
        <begin position="429"/>
        <end position="446"/>
    </location>
</feature>
<dbReference type="Pfam" id="PF00528">
    <property type="entry name" value="BPD_transp_1"/>
    <property type="match status" value="2"/>
</dbReference>
<evidence type="ECO:0000256" key="1">
    <source>
        <dbReference type="ARBA" id="ARBA00004429"/>
    </source>
</evidence>
<feature type="transmembrane region" description="Helical" evidence="8">
    <location>
        <begin position="310"/>
        <end position="333"/>
    </location>
</feature>
<feature type="transmembrane region" description="Helical" evidence="8">
    <location>
        <begin position="371"/>
        <end position="393"/>
    </location>
</feature>
<dbReference type="InterPro" id="IPR035906">
    <property type="entry name" value="MetI-like_sf"/>
</dbReference>
<keyword evidence="6 8" id="KW-1133">Transmembrane helix</keyword>
<evidence type="ECO:0000256" key="4">
    <source>
        <dbReference type="ARBA" id="ARBA00022519"/>
    </source>
</evidence>
<dbReference type="AlphaFoldDB" id="A0A317FGQ1"/>
<feature type="transmembrane region" description="Helical" evidence="8">
    <location>
        <begin position="159"/>
        <end position="181"/>
    </location>
</feature>
<dbReference type="GO" id="GO:0005886">
    <property type="term" value="C:plasma membrane"/>
    <property type="evidence" value="ECO:0007669"/>
    <property type="project" value="UniProtKB-SubCell"/>
</dbReference>
<feature type="transmembrane region" description="Helical" evidence="8">
    <location>
        <begin position="267"/>
        <end position="289"/>
    </location>
</feature>
<evidence type="ECO:0000313" key="10">
    <source>
        <dbReference type="EMBL" id="PWS37763.1"/>
    </source>
</evidence>
<comment type="subcellular location">
    <subcellularLocation>
        <location evidence="1">Cell inner membrane</location>
        <topology evidence="1">Multi-pass membrane protein</topology>
    </subcellularLocation>
    <subcellularLocation>
        <location evidence="8">Cell membrane</location>
        <topology evidence="8">Multi-pass membrane protein</topology>
    </subcellularLocation>
</comment>
<evidence type="ECO:0000256" key="3">
    <source>
        <dbReference type="ARBA" id="ARBA00022475"/>
    </source>
</evidence>
<evidence type="ECO:0000256" key="6">
    <source>
        <dbReference type="ARBA" id="ARBA00022989"/>
    </source>
</evidence>
<dbReference type="SUPFAM" id="SSF161098">
    <property type="entry name" value="MetI-like"/>
    <property type="match status" value="2"/>
</dbReference>
<evidence type="ECO:0000256" key="8">
    <source>
        <dbReference type="RuleBase" id="RU363032"/>
    </source>
</evidence>
<feature type="domain" description="ABC transmembrane type-1" evidence="9">
    <location>
        <begin position="80"/>
        <end position="286"/>
    </location>
</feature>
<dbReference type="PANTHER" id="PTHR43357:SF3">
    <property type="entry name" value="FE(3+)-TRANSPORT SYSTEM PERMEASE PROTEIN FBPB 2"/>
    <property type="match status" value="1"/>
</dbReference>
<protein>
    <submittedName>
        <fullName evidence="10">Iron ABC transporter permease</fullName>
    </submittedName>
</protein>
<dbReference type="PROSITE" id="PS50928">
    <property type="entry name" value="ABC_TM1"/>
    <property type="match status" value="2"/>
</dbReference>
<keyword evidence="3" id="KW-1003">Cell membrane</keyword>
<feature type="transmembrane region" description="Helical" evidence="8">
    <location>
        <begin position="118"/>
        <end position="139"/>
    </location>
</feature>
<dbReference type="InterPro" id="IPR000515">
    <property type="entry name" value="MetI-like"/>
</dbReference>
<name>A0A317FGQ1_9PROT</name>
<feature type="transmembrane region" description="Helical" evidence="8">
    <location>
        <begin position="210"/>
        <end position="231"/>
    </location>
</feature>
<dbReference type="EMBL" id="QGNA01000001">
    <property type="protein sequence ID" value="PWS37763.1"/>
    <property type="molecule type" value="Genomic_DNA"/>
</dbReference>
<keyword evidence="5 8" id="KW-0812">Transmembrane</keyword>
<dbReference type="GO" id="GO:0055085">
    <property type="term" value="P:transmembrane transport"/>
    <property type="evidence" value="ECO:0007669"/>
    <property type="project" value="InterPro"/>
</dbReference>
<evidence type="ECO:0000256" key="5">
    <source>
        <dbReference type="ARBA" id="ARBA00022692"/>
    </source>
</evidence>
<keyword evidence="2 8" id="KW-0813">Transport</keyword>
<dbReference type="RefSeq" id="WP_109868385.1">
    <property type="nucleotide sequence ID" value="NZ_QGNA01000001.1"/>
</dbReference>
<feature type="transmembrane region" description="Helical" evidence="8">
    <location>
        <begin position="27"/>
        <end position="47"/>
    </location>
</feature>
<gene>
    <name evidence="10" type="ORF">DFH01_00120</name>
</gene>
<feature type="transmembrane region" description="Helical" evidence="8">
    <location>
        <begin position="405"/>
        <end position="423"/>
    </location>
</feature>
<feature type="transmembrane region" description="Helical" evidence="8">
    <location>
        <begin position="493"/>
        <end position="516"/>
    </location>
</feature>
<feature type="transmembrane region" description="Helical" evidence="8">
    <location>
        <begin position="84"/>
        <end position="106"/>
    </location>
</feature>
<accession>A0A317FGQ1</accession>
<evidence type="ECO:0000259" key="9">
    <source>
        <dbReference type="PROSITE" id="PS50928"/>
    </source>
</evidence>
<feature type="transmembrane region" description="Helical" evidence="8">
    <location>
        <begin position="536"/>
        <end position="559"/>
    </location>
</feature>
<dbReference type="CDD" id="cd06261">
    <property type="entry name" value="TM_PBP2"/>
    <property type="match status" value="2"/>
</dbReference>
<evidence type="ECO:0000256" key="2">
    <source>
        <dbReference type="ARBA" id="ARBA00022448"/>
    </source>
</evidence>
<proteinExistence type="inferred from homology"/>
<keyword evidence="11" id="KW-1185">Reference proteome</keyword>
<evidence type="ECO:0000256" key="7">
    <source>
        <dbReference type="ARBA" id="ARBA00023136"/>
    </source>
</evidence>